<dbReference type="InterPro" id="IPR013320">
    <property type="entry name" value="ConA-like_dom_sf"/>
</dbReference>
<dbReference type="InterPro" id="IPR000250">
    <property type="entry name" value="Peptidase_G1"/>
</dbReference>
<evidence type="ECO:0000256" key="1">
    <source>
        <dbReference type="SAM" id="MobiDB-lite"/>
    </source>
</evidence>
<feature type="region of interest" description="Disordered" evidence="1">
    <location>
        <begin position="1"/>
        <end position="51"/>
    </location>
</feature>
<proteinExistence type="predicted"/>
<gene>
    <name evidence="2" type="ORF">P5G59_03250</name>
</gene>
<dbReference type="Pfam" id="PF01828">
    <property type="entry name" value="Peptidase_A4"/>
    <property type="match status" value="1"/>
</dbReference>
<dbReference type="Gene3D" id="2.60.120.700">
    <property type="entry name" value="Peptidase G1"/>
    <property type="match status" value="1"/>
</dbReference>
<evidence type="ECO:0000313" key="3">
    <source>
        <dbReference type="Proteomes" id="UP001174210"/>
    </source>
</evidence>
<feature type="compositionally biased region" description="Basic and acidic residues" evidence="1">
    <location>
        <begin position="1"/>
        <end position="16"/>
    </location>
</feature>
<dbReference type="Proteomes" id="UP001174210">
    <property type="component" value="Unassembled WGS sequence"/>
</dbReference>
<keyword evidence="3" id="KW-1185">Reference proteome</keyword>
<name>A0ABT8ITM3_9MICO</name>
<protein>
    <submittedName>
        <fullName evidence="2">G1 family endopeptidase</fullName>
    </submittedName>
</protein>
<accession>A0ABT8ITM3</accession>
<dbReference type="InterPro" id="IPR038656">
    <property type="entry name" value="Peptidase_G1_sf"/>
</dbReference>
<sequence length="291" mass="30799">MADQRAGRGMDHETKQAGRVRLHPPAPTGFDPFDATPQELARHGLPRRPDAASEGELAALWEQKAARYRHFEHLQPVVLDPSPLPPAAPPALGPDPIDSAGYSLTSRHAPFTSLFLTWTVPDLQFDPDPFGINSLHIFAGLGFLDVHTQLTVTAAQTVTCSLWAQGIGTIGLAVRPGDVVSASLCLNANAAGTAAYFFSNETTARTMSFSVDTGFPPAITVDAGVTRDGVLRPGQSLARFGTVYFDEISAYDAAGHQSPLSGEAITMADGSTVLATPSALTDYAFKVVSAR</sequence>
<dbReference type="EMBL" id="JAROCB010000001">
    <property type="protein sequence ID" value="MDN4596148.1"/>
    <property type="molecule type" value="Genomic_DNA"/>
</dbReference>
<dbReference type="SUPFAM" id="SSF49899">
    <property type="entry name" value="Concanavalin A-like lectins/glucanases"/>
    <property type="match status" value="1"/>
</dbReference>
<organism evidence="2 3">
    <name type="scientific">Leifsonia virtsii</name>
    <dbReference type="NCBI Taxonomy" id="3035915"/>
    <lineage>
        <taxon>Bacteria</taxon>
        <taxon>Bacillati</taxon>
        <taxon>Actinomycetota</taxon>
        <taxon>Actinomycetes</taxon>
        <taxon>Micrococcales</taxon>
        <taxon>Microbacteriaceae</taxon>
        <taxon>Leifsonia</taxon>
    </lineage>
</organism>
<reference evidence="2" key="1">
    <citation type="submission" date="2023-03" db="EMBL/GenBank/DDBJ databases">
        <title>MT1 and MT2 Draft Genomes of Novel Species.</title>
        <authorList>
            <person name="Venkateswaran K."/>
        </authorList>
    </citation>
    <scope>NUCLEOTIDE SEQUENCE</scope>
    <source>
        <strain evidence="2">F6_8S_P_1A</strain>
    </source>
</reference>
<dbReference type="RefSeq" id="WP_301215944.1">
    <property type="nucleotide sequence ID" value="NZ_JAROCB010000001.1"/>
</dbReference>
<comment type="caution">
    <text evidence="2">The sequence shown here is derived from an EMBL/GenBank/DDBJ whole genome shotgun (WGS) entry which is preliminary data.</text>
</comment>
<evidence type="ECO:0000313" key="2">
    <source>
        <dbReference type="EMBL" id="MDN4596148.1"/>
    </source>
</evidence>